<dbReference type="EMBL" id="JACCFW010000001">
    <property type="protein sequence ID" value="NYJ75023.1"/>
    <property type="molecule type" value="Genomic_DNA"/>
</dbReference>
<dbReference type="GO" id="GO:0004497">
    <property type="term" value="F:monooxygenase activity"/>
    <property type="evidence" value="ECO:0007669"/>
    <property type="project" value="TreeGrafter"/>
</dbReference>
<organism evidence="3 4">
    <name type="scientific">Allobranchiibius huperziae</name>
    <dbReference type="NCBI Taxonomy" id="1874116"/>
    <lineage>
        <taxon>Bacteria</taxon>
        <taxon>Bacillati</taxon>
        <taxon>Actinomycetota</taxon>
        <taxon>Actinomycetes</taxon>
        <taxon>Micrococcales</taxon>
        <taxon>Dermacoccaceae</taxon>
        <taxon>Allobranchiibius</taxon>
    </lineage>
</organism>
<accession>A0A853DG62</accession>
<keyword evidence="4" id="KW-1185">Reference proteome</keyword>
<dbReference type="PRINTS" id="PR00411">
    <property type="entry name" value="PNDRDTASEI"/>
</dbReference>
<dbReference type="AlphaFoldDB" id="A0A853DG62"/>
<feature type="compositionally biased region" description="Basic and acidic residues" evidence="2">
    <location>
        <begin position="139"/>
        <end position="149"/>
    </location>
</feature>
<dbReference type="RefSeq" id="WP_179481362.1">
    <property type="nucleotide sequence ID" value="NZ_JACCFW010000001.1"/>
</dbReference>
<dbReference type="InterPro" id="IPR050982">
    <property type="entry name" value="Auxin_biosynth/cation_transpt"/>
</dbReference>
<dbReference type="InterPro" id="IPR036188">
    <property type="entry name" value="FAD/NAD-bd_sf"/>
</dbReference>
<dbReference type="Proteomes" id="UP000571817">
    <property type="component" value="Unassembled WGS sequence"/>
</dbReference>
<feature type="region of interest" description="Disordered" evidence="2">
    <location>
        <begin position="139"/>
        <end position="164"/>
    </location>
</feature>
<dbReference type="Pfam" id="PF13738">
    <property type="entry name" value="Pyr_redox_3"/>
    <property type="match status" value="1"/>
</dbReference>
<dbReference type="PANTHER" id="PTHR43539">
    <property type="entry name" value="FLAVIN-BINDING MONOOXYGENASE-LIKE PROTEIN (AFU_ORTHOLOGUE AFUA_4G09220)"/>
    <property type="match status" value="1"/>
</dbReference>
<evidence type="ECO:0000313" key="3">
    <source>
        <dbReference type="EMBL" id="NYJ75023.1"/>
    </source>
</evidence>
<keyword evidence="1" id="KW-0560">Oxidoreductase</keyword>
<dbReference type="SUPFAM" id="SSF51905">
    <property type="entry name" value="FAD/NAD(P)-binding domain"/>
    <property type="match status" value="2"/>
</dbReference>
<dbReference type="Gene3D" id="3.10.450.50">
    <property type="match status" value="1"/>
</dbReference>
<dbReference type="GO" id="GO:0050660">
    <property type="term" value="F:flavin adenine dinucleotide binding"/>
    <property type="evidence" value="ECO:0007669"/>
    <property type="project" value="TreeGrafter"/>
</dbReference>
<dbReference type="InterPro" id="IPR032710">
    <property type="entry name" value="NTF2-like_dom_sf"/>
</dbReference>
<evidence type="ECO:0000256" key="2">
    <source>
        <dbReference type="SAM" id="MobiDB-lite"/>
    </source>
</evidence>
<protein>
    <submittedName>
        <fullName evidence="3">Putative flavoprotein involved in K+ transport</fullName>
    </submittedName>
</protein>
<dbReference type="SUPFAM" id="SSF54427">
    <property type="entry name" value="NTF2-like"/>
    <property type="match status" value="1"/>
</dbReference>
<evidence type="ECO:0000256" key="1">
    <source>
        <dbReference type="ARBA" id="ARBA00023002"/>
    </source>
</evidence>
<sequence length="613" mass="68169">MSQTLDPTEQADAAEPDSPTSIAEEWFGDFERALAARDVRAAAELFATESYWRDLIAFTWNLKTVEGRRGVTDLLSNTLEATDPSGFALTEAADEADGVITAWFTFETAVGRGRGLLRLVDEDGPKAFTLLTTLYELKGHEEPRNEHRPQGAQHGATKDRRSWLEKQQEEIDSFGTTTQPYVLVVGGGQGGIGLGARLRQLGVPSLVIDKHPRPGDQWRSRYKSLALHDPVWYDHLPYLKFPENWPVFSPKDKIADWLEGYTKIMEVPYWPSTTATSATYSPQTQTWTVEVEKEGKPFTLRPTHLVLATGMSGKPNLPQYPGMEVFRGDQHHSSAHPGPDAYAGRKCVVIGSNNSAFDICGALWEKGADVTMVQRSSTHIVRSASLMEYGLGDLYSERALKAGVTTEKADLIFASLPYRIMHRFQIPAYEKMAEVDKDFYDRLASAGFDHDWGDDGSGLFMKYLRRGSGYYIDVGSADLVANGDVKLAHGNVDHLTEDAVVLEDGTRLPADLVVYATGYGSMNGWAADLIDQETADRLGKVWGLGSDTTKDPGPWEGEQRNMWKPTNVEHLWMHGGNLHQSRHYSLYLALQLKARFEGLDTPVYALQEVHHTG</sequence>
<proteinExistence type="predicted"/>
<comment type="caution">
    <text evidence="3">The sequence shown here is derived from an EMBL/GenBank/DDBJ whole genome shotgun (WGS) entry which is preliminary data.</text>
</comment>
<dbReference type="PANTHER" id="PTHR43539:SF68">
    <property type="entry name" value="FLAVIN-BINDING MONOOXYGENASE-LIKE PROTEIN (AFU_ORTHOLOGUE AFUA_4G09220)"/>
    <property type="match status" value="1"/>
</dbReference>
<reference evidence="3 4" key="1">
    <citation type="submission" date="2020-07" db="EMBL/GenBank/DDBJ databases">
        <title>Sequencing the genomes of 1000 actinobacteria strains.</title>
        <authorList>
            <person name="Klenk H.-P."/>
        </authorList>
    </citation>
    <scope>NUCLEOTIDE SEQUENCE [LARGE SCALE GENOMIC DNA]</scope>
    <source>
        <strain evidence="3 4">DSM 29531</strain>
    </source>
</reference>
<gene>
    <name evidence="3" type="ORF">HNR15_001986</name>
</gene>
<dbReference type="Gene3D" id="3.50.50.60">
    <property type="entry name" value="FAD/NAD(P)-binding domain"/>
    <property type="match status" value="2"/>
</dbReference>
<evidence type="ECO:0000313" key="4">
    <source>
        <dbReference type="Proteomes" id="UP000571817"/>
    </source>
</evidence>
<name>A0A853DG62_9MICO</name>